<dbReference type="GO" id="GO:0005737">
    <property type="term" value="C:cytoplasm"/>
    <property type="evidence" value="ECO:0007669"/>
    <property type="project" value="InterPro"/>
</dbReference>
<dbReference type="InterPro" id="IPR005919">
    <property type="entry name" value="Pmev_kin_anim"/>
</dbReference>
<dbReference type="OrthoDB" id="396914at2"/>
<evidence type="ECO:0000313" key="1">
    <source>
        <dbReference type="EMBL" id="SJZ66635.1"/>
    </source>
</evidence>
<dbReference type="Pfam" id="PF04275">
    <property type="entry name" value="P-mevalo_kinase"/>
    <property type="match status" value="1"/>
</dbReference>
<keyword evidence="1" id="KW-0808">Transferase</keyword>
<dbReference type="GO" id="GO:0004631">
    <property type="term" value="F:phosphomevalonate kinase activity"/>
    <property type="evidence" value="ECO:0007669"/>
    <property type="project" value="InterPro"/>
</dbReference>
<organism evidence="1 2">
    <name type="scientific">Mycoplasmopsis verecunda</name>
    <dbReference type="NCBI Taxonomy" id="171291"/>
    <lineage>
        <taxon>Bacteria</taxon>
        <taxon>Bacillati</taxon>
        <taxon>Mycoplasmatota</taxon>
        <taxon>Mycoplasmoidales</taxon>
        <taxon>Metamycoplasmataceae</taxon>
        <taxon>Mycoplasmopsis</taxon>
    </lineage>
</organism>
<sequence length="215" mass="24828">MKKKNQHLIILINGKRRSGKGLLSSELSAKLKDQFNNNIHILSFAQPIKQITQPILDEINWDGVDKEIVRPLWIAMGEVGRKIDSNVWCAKVFEKIRDTMEEASQNNINSLFIIDDLRFPNELDYFKGNKSSLEKHVKEGDEVKILSIRIEKFMDATKFVPGVDDNSTETSFDKLVNICFDEIVPQNTLIDLEWYPKFDNVKVIADVIIRNHINK</sequence>
<gene>
    <name evidence="1" type="ORF">SAMN02745154_00710</name>
</gene>
<dbReference type="Gene3D" id="3.40.50.300">
    <property type="entry name" value="P-loop containing nucleotide triphosphate hydrolases"/>
    <property type="match status" value="1"/>
</dbReference>
<dbReference type="EMBL" id="FUXF01000047">
    <property type="protein sequence ID" value="SJZ66635.1"/>
    <property type="molecule type" value="Genomic_DNA"/>
</dbReference>
<keyword evidence="1" id="KW-0418">Kinase</keyword>
<dbReference type="Proteomes" id="UP000190389">
    <property type="component" value="Unassembled WGS sequence"/>
</dbReference>
<keyword evidence="2" id="KW-1185">Reference proteome</keyword>
<name>A0A1T4MIE4_9BACT</name>
<evidence type="ECO:0000313" key="2">
    <source>
        <dbReference type="Proteomes" id="UP000190389"/>
    </source>
</evidence>
<dbReference type="STRING" id="171291.SAMN02745154_00710"/>
<dbReference type="GO" id="GO:0006695">
    <property type="term" value="P:cholesterol biosynthetic process"/>
    <property type="evidence" value="ECO:0007669"/>
    <property type="project" value="InterPro"/>
</dbReference>
<protein>
    <submittedName>
        <fullName evidence="1">Phosphomevalonate kinase</fullName>
    </submittedName>
</protein>
<accession>A0A1T4MIE4</accession>
<reference evidence="2" key="1">
    <citation type="submission" date="2017-02" db="EMBL/GenBank/DDBJ databases">
        <authorList>
            <person name="Varghese N."/>
            <person name="Submissions S."/>
        </authorList>
    </citation>
    <scope>NUCLEOTIDE SEQUENCE [LARGE SCALE GENOMIC DNA]</scope>
    <source>
        <strain evidence="2">ATCC 27862</strain>
    </source>
</reference>
<dbReference type="InterPro" id="IPR027417">
    <property type="entry name" value="P-loop_NTPase"/>
</dbReference>
<dbReference type="RefSeq" id="WP_078747392.1">
    <property type="nucleotide sequence ID" value="NZ_CP137850.1"/>
</dbReference>
<proteinExistence type="predicted"/>
<dbReference type="AlphaFoldDB" id="A0A1T4MIE4"/>